<keyword evidence="3" id="KW-0808">Transferase</keyword>
<proteinExistence type="predicted"/>
<organism evidence="9 11">
    <name type="scientific">Aliidiomarina maris</name>
    <dbReference type="NCBI Taxonomy" id="531312"/>
    <lineage>
        <taxon>Bacteria</taxon>
        <taxon>Pseudomonadati</taxon>
        <taxon>Pseudomonadota</taxon>
        <taxon>Gammaproteobacteria</taxon>
        <taxon>Alteromonadales</taxon>
        <taxon>Idiomarinaceae</taxon>
        <taxon>Aliidiomarina</taxon>
    </lineage>
</organism>
<protein>
    <recommendedName>
        <fullName evidence="2">2-amino-4-hydroxy-6-hydroxymethyldihydropteridine diphosphokinase</fullName>
        <ecNumber evidence="2">2.7.6.3</ecNumber>
    </recommendedName>
</protein>
<dbReference type="Proteomes" id="UP000287865">
    <property type="component" value="Unassembled WGS sequence"/>
</dbReference>
<keyword evidence="5 9" id="KW-0418">Kinase</keyword>
<reference evidence="9 11" key="2">
    <citation type="submission" date="2018-06" db="EMBL/GenBank/DDBJ databases">
        <title>Genomic Encyclopedia of Type Strains, Phase III (KMG-III): the genomes of soil and plant-associated and newly described type strains.</title>
        <authorList>
            <person name="Whitman W."/>
        </authorList>
    </citation>
    <scope>NUCLEOTIDE SEQUENCE [LARGE SCALE GENOMIC DNA]</scope>
    <source>
        <strain evidence="9 11">CGMCC 1.15366</strain>
    </source>
</reference>
<dbReference type="PANTHER" id="PTHR43071">
    <property type="entry name" value="2-AMINO-4-HYDROXY-6-HYDROXYMETHYLDIHYDROPTERIDINE PYROPHOSPHOKINASE"/>
    <property type="match status" value="1"/>
</dbReference>
<dbReference type="UniPathway" id="UPA00077">
    <property type="reaction ID" value="UER00155"/>
</dbReference>
<evidence type="ECO:0000313" key="11">
    <source>
        <dbReference type="Proteomes" id="UP000249203"/>
    </source>
</evidence>
<evidence type="ECO:0000256" key="1">
    <source>
        <dbReference type="ARBA" id="ARBA00005051"/>
    </source>
</evidence>
<dbReference type="AlphaFoldDB" id="A0A327WZ29"/>
<evidence type="ECO:0000256" key="5">
    <source>
        <dbReference type="ARBA" id="ARBA00022777"/>
    </source>
</evidence>
<dbReference type="SUPFAM" id="SSF55083">
    <property type="entry name" value="6-hydroxymethyl-7,8-dihydropterin pyrophosphokinase, HPPK"/>
    <property type="match status" value="1"/>
</dbReference>
<dbReference type="Gene3D" id="3.30.70.560">
    <property type="entry name" value="7,8-Dihydro-6-hydroxymethylpterin-pyrophosphokinase HPPK"/>
    <property type="match status" value="1"/>
</dbReference>
<dbReference type="GO" id="GO:0016301">
    <property type="term" value="F:kinase activity"/>
    <property type="evidence" value="ECO:0007669"/>
    <property type="project" value="UniProtKB-KW"/>
</dbReference>
<accession>A0A327WZ29</accession>
<dbReference type="GO" id="GO:0046654">
    <property type="term" value="P:tetrahydrofolate biosynthetic process"/>
    <property type="evidence" value="ECO:0007669"/>
    <property type="project" value="UniProtKB-UniPathway"/>
</dbReference>
<keyword evidence="6" id="KW-0067">ATP-binding</keyword>
<evidence type="ECO:0000256" key="6">
    <source>
        <dbReference type="ARBA" id="ARBA00022840"/>
    </source>
</evidence>
<evidence type="ECO:0000256" key="2">
    <source>
        <dbReference type="ARBA" id="ARBA00013253"/>
    </source>
</evidence>
<evidence type="ECO:0000256" key="3">
    <source>
        <dbReference type="ARBA" id="ARBA00022679"/>
    </source>
</evidence>
<comment type="pathway">
    <text evidence="1">Cofactor biosynthesis; tetrahydrofolate biosynthesis; 2-amino-4-hydroxy-6-hydroxymethyl-7,8-dihydropteridine diphosphate from 7,8-dihydroneopterin triphosphate: step 4/4.</text>
</comment>
<dbReference type="Pfam" id="PF01288">
    <property type="entry name" value="HPPK"/>
    <property type="match status" value="1"/>
</dbReference>
<dbReference type="CDD" id="cd00483">
    <property type="entry name" value="HPPK"/>
    <property type="match status" value="1"/>
</dbReference>
<evidence type="ECO:0000256" key="4">
    <source>
        <dbReference type="ARBA" id="ARBA00022741"/>
    </source>
</evidence>
<comment type="caution">
    <text evidence="9">The sequence shown here is derived from an EMBL/GenBank/DDBJ whole genome shotgun (WGS) entry which is preliminary data.</text>
</comment>
<dbReference type="EMBL" id="PIPK01000012">
    <property type="protein sequence ID" value="RUO21063.1"/>
    <property type="molecule type" value="Genomic_DNA"/>
</dbReference>
<dbReference type="GO" id="GO:0003848">
    <property type="term" value="F:2-amino-4-hydroxy-6-hydroxymethyldihydropteridine diphosphokinase activity"/>
    <property type="evidence" value="ECO:0007669"/>
    <property type="project" value="UniProtKB-EC"/>
</dbReference>
<feature type="domain" description="7,8-dihydro-6-hydroxymethylpterin-pyrophosphokinase" evidence="8">
    <location>
        <begin position="6"/>
        <end position="134"/>
    </location>
</feature>
<keyword evidence="7" id="KW-0289">Folate biosynthesis</keyword>
<name>A0A327WZ29_9GAMM</name>
<dbReference type="RefSeq" id="WP_111569958.1">
    <property type="nucleotide sequence ID" value="NZ_PIPK01000012.1"/>
</dbReference>
<dbReference type="GO" id="GO:0005524">
    <property type="term" value="F:ATP binding"/>
    <property type="evidence" value="ECO:0007669"/>
    <property type="project" value="UniProtKB-KW"/>
</dbReference>
<keyword evidence="4" id="KW-0547">Nucleotide-binding</keyword>
<dbReference type="InterPro" id="IPR035907">
    <property type="entry name" value="Hppk_sf"/>
</dbReference>
<dbReference type="OrthoDB" id="9790168at2"/>
<dbReference type="Proteomes" id="UP000249203">
    <property type="component" value="Unassembled WGS sequence"/>
</dbReference>
<evidence type="ECO:0000313" key="10">
    <source>
        <dbReference type="EMBL" id="RUO21063.1"/>
    </source>
</evidence>
<dbReference type="EC" id="2.7.6.3" evidence="2"/>
<dbReference type="EMBL" id="QLMD01000011">
    <property type="protein sequence ID" value="RAJ95239.1"/>
    <property type="molecule type" value="Genomic_DNA"/>
</dbReference>
<evidence type="ECO:0000256" key="7">
    <source>
        <dbReference type="ARBA" id="ARBA00022909"/>
    </source>
</evidence>
<gene>
    <name evidence="10" type="primary">folK</name>
    <name evidence="9" type="ORF">B0I24_11124</name>
    <name evidence="10" type="ORF">CWE07_11885</name>
</gene>
<sequence>MAKVVFSLGSNIRPAEHIRAALNALSDTYGLVSISPVYESKSVGFKGDNFLNLVAEVNTDTDVATVQRWCKAYELANGRDMNAVKCSARTIDIDILLYDDMQCEVDATNDLPQLPRPEITHNAFVLKPLADLRPHWLHPELQLSYAELWQQFEQQSHADEQQIWPVAFTLLPA</sequence>
<evidence type="ECO:0000313" key="12">
    <source>
        <dbReference type="Proteomes" id="UP000287865"/>
    </source>
</evidence>
<keyword evidence="12" id="KW-1185">Reference proteome</keyword>
<dbReference type="PANTHER" id="PTHR43071:SF2">
    <property type="entry name" value="2-AMINO-4-HYDROXY-6-HYDROXYMETHYLDIHYDROPTERIDINE PYROPHOSPHOKINASE"/>
    <property type="match status" value="1"/>
</dbReference>
<dbReference type="InterPro" id="IPR000550">
    <property type="entry name" value="Hppk"/>
</dbReference>
<reference evidence="10 12" key="1">
    <citation type="journal article" date="2018" name="Front. Microbiol.">
        <title>Genome-Based Analysis Reveals the Taxonomy and Diversity of the Family Idiomarinaceae.</title>
        <authorList>
            <person name="Liu Y."/>
            <person name="Lai Q."/>
            <person name="Shao Z."/>
        </authorList>
    </citation>
    <scope>NUCLEOTIDE SEQUENCE [LARGE SCALE GENOMIC DNA]</scope>
    <source>
        <strain evidence="10 12">CF12-14</strain>
    </source>
</reference>
<dbReference type="NCBIfam" id="TIGR01498">
    <property type="entry name" value="folK"/>
    <property type="match status" value="1"/>
</dbReference>
<evidence type="ECO:0000313" key="9">
    <source>
        <dbReference type="EMBL" id="RAJ95239.1"/>
    </source>
</evidence>
<evidence type="ECO:0000259" key="8">
    <source>
        <dbReference type="Pfam" id="PF01288"/>
    </source>
</evidence>
<dbReference type="GO" id="GO:0046656">
    <property type="term" value="P:folic acid biosynthetic process"/>
    <property type="evidence" value="ECO:0007669"/>
    <property type="project" value="UniProtKB-KW"/>
</dbReference>